<dbReference type="Proteomes" id="UP000268313">
    <property type="component" value="Unassembled WGS sequence"/>
</dbReference>
<evidence type="ECO:0000313" key="2">
    <source>
        <dbReference type="Proteomes" id="UP000268313"/>
    </source>
</evidence>
<dbReference type="EMBL" id="RAWE01000324">
    <property type="protein sequence ID" value="RKG94544.1"/>
    <property type="molecule type" value="Genomic_DNA"/>
</dbReference>
<keyword evidence="2" id="KW-1185">Reference proteome</keyword>
<dbReference type="InterPro" id="IPR014825">
    <property type="entry name" value="DNA_alkylation"/>
</dbReference>
<dbReference type="InterPro" id="IPR016024">
    <property type="entry name" value="ARM-type_fold"/>
</dbReference>
<accession>A0A3A8JQC6</accession>
<organism evidence="1 2">
    <name type="scientific">Corallococcus carmarthensis</name>
    <dbReference type="NCBI Taxonomy" id="2316728"/>
    <lineage>
        <taxon>Bacteria</taxon>
        <taxon>Pseudomonadati</taxon>
        <taxon>Myxococcota</taxon>
        <taxon>Myxococcia</taxon>
        <taxon>Myxococcales</taxon>
        <taxon>Cystobacterineae</taxon>
        <taxon>Myxococcaceae</taxon>
        <taxon>Corallococcus</taxon>
    </lineage>
</organism>
<dbReference type="CDD" id="cd06561">
    <property type="entry name" value="AlkD_like"/>
    <property type="match status" value="1"/>
</dbReference>
<dbReference type="AlphaFoldDB" id="A0A3A8JQC6"/>
<comment type="caution">
    <text evidence="1">The sequence shown here is derived from an EMBL/GenBank/DDBJ whole genome shotgun (WGS) entry which is preliminary data.</text>
</comment>
<dbReference type="Gene3D" id="1.25.10.90">
    <property type="match status" value="1"/>
</dbReference>
<protein>
    <submittedName>
        <fullName evidence="1">DNA alkylation repair protein</fullName>
    </submittedName>
</protein>
<dbReference type="OrthoDB" id="9775346at2"/>
<dbReference type="PANTHER" id="PTHR34070">
    <property type="entry name" value="ARMADILLO-TYPE FOLD"/>
    <property type="match status" value="1"/>
</dbReference>
<sequence length="251" mass="28992">MRALHAVSDELRSTLKSRSAPRVAEATRRYFPTDIRALGVSNAEVRRIADALVKQKGLSPEDCLAVTEDLLAQATHHEEVLLGFAMVRKAVRRAFDESLLDRFRYWLEHSVWSWAQCDDLCLTVMYPFFLTRTPAITRIQHWTGSRSPWCRRAANVALVKFVSREIRSSTYMLPREVILGNARQLLSDPEPYVQKSVGWLLKEAADHHREAVVRFIQENISGMQRDTLRYAIERLEPEQRKALLALEYKKS</sequence>
<gene>
    <name evidence="1" type="ORF">D7X32_41830</name>
</gene>
<evidence type="ECO:0000313" key="1">
    <source>
        <dbReference type="EMBL" id="RKG94544.1"/>
    </source>
</evidence>
<reference evidence="2" key="1">
    <citation type="submission" date="2018-09" db="EMBL/GenBank/DDBJ databases">
        <authorList>
            <person name="Livingstone P.G."/>
            <person name="Whitworth D.E."/>
        </authorList>
    </citation>
    <scope>NUCLEOTIDE SEQUENCE [LARGE SCALE GENOMIC DNA]</scope>
    <source>
        <strain evidence="2">CA043D</strain>
    </source>
</reference>
<dbReference type="SUPFAM" id="SSF48371">
    <property type="entry name" value="ARM repeat"/>
    <property type="match status" value="1"/>
</dbReference>
<name>A0A3A8JQC6_9BACT</name>
<dbReference type="RefSeq" id="WP_120608092.1">
    <property type="nucleotide sequence ID" value="NZ_RAWE01000324.1"/>
</dbReference>
<dbReference type="PANTHER" id="PTHR34070:SF1">
    <property type="entry name" value="DNA ALKYLATION REPAIR PROTEIN"/>
    <property type="match status" value="1"/>
</dbReference>
<dbReference type="Pfam" id="PF08713">
    <property type="entry name" value="DNA_alkylation"/>
    <property type="match status" value="1"/>
</dbReference>
<proteinExistence type="predicted"/>